<protein>
    <submittedName>
        <fullName evidence="2">Uncharacterized protein</fullName>
    </submittedName>
</protein>
<feature type="transmembrane region" description="Helical" evidence="1">
    <location>
        <begin position="227"/>
        <end position="246"/>
    </location>
</feature>
<feature type="transmembrane region" description="Helical" evidence="1">
    <location>
        <begin position="77"/>
        <end position="100"/>
    </location>
</feature>
<sequence length="248" mass="26412">MLIAGALDCLAVLGAVVGALILLIRTGFSGQLIEFSFLPGSAQLVIVVAMAAYAIFVVLGAWNLMQLRSYRLAMTGSILALFPFSPGAIIGVPMGIWALVLMTKEKVKAAFGQEGTEVAIPPKVREFTVSTAKDMKDVFSRGRAEVEKILSEKGPGSEQPDAGVPVKTWPMAIGSFVLGFVSILFVSAGGGFAQKFVFVFLSAFFAIFLGVMAMKRIKSYRDRFLDTALAITGIVIASISAIKLFTSL</sequence>
<keyword evidence="1" id="KW-1133">Transmembrane helix</keyword>
<evidence type="ECO:0000256" key="1">
    <source>
        <dbReference type="SAM" id="Phobius"/>
    </source>
</evidence>
<gene>
    <name evidence="2" type="ORF">S01H1_06720</name>
</gene>
<dbReference type="AlphaFoldDB" id="X0U3Z3"/>
<keyword evidence="1" id="KW-0472">Membrane</keyword>
<comment type="caution">
    <text evidence="2">The sequence shown here is derived from an EMBL/GenBank/DDBJ whole genome shotgun (WGS) entry which is preliminary data.</text>
</comment>
<keyword evidence="1" id="KW-0812">Transmembrane</keyword>
<feature type="transmembrane region" description="Helical" evidence="1">
    <location>
        <begin position="169"/>
        <end position="189"/>
    </location>
</feature>
<proteinExistence type="predicted"/>
<reference evidence="2" key="1">
    <citation type="journal article" date="2014" name="Front. Microbiol.">
        <title>High frequency of phylogenetically diverse reductive dehalogenase-homologous genes in deep subseafloor sedimentary metagenomes.</title>
        <authorList>
            <person name="Kawai M."/>
            <person name="Futagami T."/>
            <person name="Toyoda A."/>
            <person name="Takaki Y."/>
            <person name="Nishi S."/>
            <person name="Hori S."/>
            <person name="Arai W."/>
            <person name="Tsubouchi T."/>
            <person name="Morono Y."/>
            <person name="Uchiyama I."/>
            <person name="Ito T."/>
            <person name="Fujiyama A."/>
            <person name="Inagaki F."/>
            <person name="Takami H."/>
        </authorList>
    </citation>
    <scope>NUCLEOTIDE SEQUENCE</scope>
    <source>
        <strain evidence="2">Expedition CK06-06</strain>
    </source>
</reference>
<feature type="transmembrane region" description="Helical" evidence="1">
    <location>
        <begin position="196"/>
        <end position="215"/>
    </location>
</feature>
<feature type="transmembrane region" description="Helical" evidence="1">
    <location>
        <begin position="42"/>
        <end position="65"/>
    </location>
</feature>
<dbReference type="EMBL" id="BARS01003467">
    <property type="protein sequence ID" value="GAF83205.1"/>
    <property type="molecule type" value="Genomic_DNA"/>
</dbReference>
<accession>X0U3Z3</accession>
<organism evidence="2">
    <name type="scientific">marine sediment metagenome</name>
    <dbReference type="NCBI Taxonomy" id="412755"/>
    <lineage>
        <taxon>unclassified sequences</taxon>
        <taxon>metagenomes</taxon>
        <taxon>ecological metagenomes</taxon>
    </lineage>
</organism>
<evidence type="ECO:0000313" key="2">
    <source>
        <dbReference type="EMBL" id="GAF83205.1"/>
    </source>
</evidence>
<name>X0U3Z3_9ZZZZ</name>